<sequence length="72" mass="8262">IAGISKNILSDILKRSKEARLYILEKMNKTISKSREKLSVYAPKISVINVDPTKIGMVIGQNIYSFFFWLKN</sequence>
<name>X0ZQQ5_9ZZZZ</name>
<organism evidence="1">
    <name type="scientific">marine sediment metagenome</name>
    <dbReference type="NCBI Taxonomy" id="412755"/>
    <lineage>
        <taxon>unclassified sequences</taxon>
        <taxon>metagenomes</taxon>
        <taxon>ecological metagenomes</taxon>
    </lineage>
</organism>
<gene>
    <name evidence="1" type="ORF">S01H4_05618</name>
</gene>
<feature type="non-terminal residue" evidence="1">
    <location>
        <position position="1"/>
    </location>
</feature>
<reference evidence="1" key="1">
    <citation type="journal article" date="2014" name="Front. Microbiol.">
        <title>High frequency of phylogenetically diverse reductive dehalogenase-homologous genes in deep subseafloor sedimentary metagenomes.</title>
        <authorList>
            <person name="Kawai M."/>
            <person name="Futagami T."/>
            <person name="Toyoda A."/>
            <person name="Takaki Y."/>
            <person name="Nishi S."/>
            <person name="Hori S."/>
            <person name="Arai W."/>
            <person name="Tsubouchi T."/>
            <person name="Morono Y."/>
            <person name="Uchiyama I."/>
            <person name="Ito T."/>
            <person name="Fujiyama A."/>
            <person name="Inagaki F."/>
            <person name="Takami H."/>
        </authorList>
    </citation>
    <scope>NUCLEOTIDE SEQUENCE</scope>
    <source>
        <strain evidence="1">Expedition CK06-06</strain>
    </source>
</reference>
<dbReference type="InterPro" id="IPR027408">
    <property type="entry name" value="PNPase/RNase_PH_dom_sf"/>
</dbReference>
<accession>X0ZQQ5</accession>
<dbReference type="Gene3D" id="3.30.230.70">
    <property type="entry name" value="GHMP Kinase, N-terminal domain"/>
    <property type="match status" value="1"/>
</dbReference>
<proteinExistence type="predicted"/>
<evidence type="ECO:0000313" key="1">
    <source>
        <dbReference type="EMBL" id="GAG72010.1"/>
    </source>
</evidence>
<dbReference type="AlphaFoldDB" id="X0ZQQ5"/>
<protein>
    <submittedName>
        <fullName evidence="1">Uncharacterized protein</fullName>
    </submittedName>
</protein>
<dbReference type="EMBL" id="BART01001648">
    <property type="protein sequence ID" value="GAG72010.1"/>
    <property type="molecule type" value="Genomic_DNA"/>
</dbReference>
<comment type="caution">
    <text evidence="1">The sequence shown here is derived from an EMBL/GenBank/DDBJ whole genome shotgun (WGS) entry which is preliminary data.</text>
</comment>